<reference evidence="1 2" key="1">
    <citation type="submission" date="2020-05" db="EMBL/GenBank/DDBJ databases">
        <authorList>
            <person name="Mo P."/>
        </authorList>
    </citation>
    <scope>NUCLEOTIDE SEQUENCE [LARGE SCALE GENOMIC DNA]</scope>
    <source>
        <strain evidence="1 2">Gen01</strain>
    </source>
</reference>
<protein>
    <submittedName>
        <fullName evidence="1">Uncharacterized protein</fullName>
    </submittedName>
</protein>
<gene>
    <name evidence="1" type="ORF">HOP40_00945</name>
</gene>
<proteinExistence type="predicted"/>
<accession>A0A6M6JD35</accession>
<organism evidence="1 2">
    <name type="scientific">Pseudonocardia broussonetiae</name>
    <dbReference type="NCBI Taxonomy" id="2736640"/>
    <lineage>
        <taxon>Bacteria</taxon>
        <taxon>Bacillati</taxon>
        <taxon>Actinomycetota</taxon>
        <taxon>Actinomycetes</taxon>
        <taxon>Pseudonocardiales</taxon>
        <taxon>Pseudonocardiaceae</taxon>
        <taxon>Pseudonocardia</taxon>
    </lineage>
</organism>
<dbReference type="RefSeq" id="WP_172153777.1">
    <property type="nucleotide sequence ID" value="NZ_CP053564.1"/>
</dbReference>
<keyword evidence="2" id="KW-1185">Reference proteome</keyword>
<evidence type="ECO:0000313" key="1">
    <source>
        <dbReference type="EMBL" id="QJY44401.1"/>
    </source>
</evidence>
<dbReference type="KEGG" id="pbro:HOP40_00945"/>
<dbReference type="EMBL" id="CP053564">
    <property type="protein sequence ID" value="QJY44401.1"/>
    <property type="molecule type" value="Genomic_DNA"/>
</dbReference>
<dbReference type="Proteomes" id="UP000505377">
    <property type="component" value="Chromosome"/>
</dbReference>
<dbReference type="AlphaFoldDB" id="A0A6M6JD35"/>
<evidence type="ECO:0000313" key="2">
    <source>
        <dbReference type="Proteomes" id="UP000505377"/>
    </source>
</evidence>
<sequence>MTPPPVPPASVTVSGIACGWATVATWQRAGFPVVDSDDPSAHDDLVRRAAAAAGVG</sequence>
<name>A0A6M6JD35_9PSEU</name>